<dbReference type="OrthoDB" id="119964at2"/>
<keyword evidence="1" id="KW-1133">Transmembrane helix</keyword>
<dbReference type="RefSeq" id="WP_115367251.1">
    <property type="nucleotide sequence ID" value="NZ_QBKA01000002.1"/>
</dbReference>
<sequence length="209" mass="22743">MEKRKSTLERSPGFWAGMMFAAYGVIVALQLTNAVEGPAATLLYFLPIALLWPLYRSASALHRKTGTSSAAVRRYNQRFLLAALGYMLGLGIAVTLHNKFELSASALFAIAMLPVIPICGMIWAMARYLLEETDEYLRYRAVNASLAGLAVLLGLASFWGFLKTFDVAPHAPGWLAFPIWAGGMGIAQCWMSLRARSDDSAGDDMAGEA</sequence>
<name>A0A369Q979_9SPHN</name>
<evidence type="ECO:0000313" key="3">
    <source>
        <dbReference type="Proteomes" id="UP000253727"/>
    </source>
</evidence>
<feature type="transmembrane region" description="Helical" evidence="1">
    <location>
        <begin position="106"/>
        <end position="130"/>
    </location>
</feature>
<feature type="transmembrane region" description="Helical" evidence="1">
    <location>
        <begin position="174"/>
        <end position="193"/>
    </location>
</feature>
<feature type="transmembrane region" description="Helical" evidence="1">
    <location>
        <begin position="37"/>
        <end position="58"/>
    </location>
</feature>
<evidence type="ECO:0000256" key="1">
    <source>
        <dbReference type="SAM" id="Phobius"/>
    </source>
</evidence>
<evidence type="ECO:0000313" key="2">
    <source>
        <dbReference type="EMBL" id="RDC61264.1"/>
    </source>
</evidence>
<gene>
    <name evidence="2" type="ORF">HME9302_02485</name>
</gene>
<accession>A0A369Q979</accession>
<comment type="caution">
    <text evidence="2">The sequence shown here is derived from an EMBL/GenBank/DDBJ whole genome shotgun (WGS) entry which is preliminary data.</text>
</comment>
<feature type="transmembrane region" description="Helical" evidence="1">
    <location>
        <begin position="79"/>
        <end position="100"/>
    </location>
</feature>
<organism evidence="2 3">
    <name type="scientific">Alteripontixanthobacter maritimus</name>
    <dbReference type="NCBI Taxonomy" id="2161824"/>
    <lineage>
        <taxon>Bacteria</taxon>
        <taxon>Pseudomonadati</taxon>
        <taxon>Pseudomonadota</taxon>
        <taxon>Alphaproteobacteria</taxon>
        <taxon>Sphingomonadales</taxon>
        <taxon>Erythrobacteraceae</taxon>
        <taxon>Alteripontixanthobacter</taxon>
    </lineage>
</organism>
<keyword evidence="3" id="KW-1185">Reference proteome</keyword>
<feature type="transmembrane region" description="Helical" evidence="1">
    <location>
        <begin position="12"/>
        <end position="31"/>
    </location>
</feature>
<dbReference type="EMBL" id="QBKA01000002">
    <property type="protein sequence ID" value="RDC61264.1"/>
    <property type="molecule type" value="Genomic_DNA"/>
</dbReference>
<keyword evidence="1" id="KW-0812">Transmembrane</keyword>
<proteinExistence type="predicted"/>
<dbReference type="AlphaFoldDB" id="A0A369Q979"/>
<reference evidence="2 3" key="1">
    <citation type="submission" date="2018-04" db="EMBL/GenBank/DDBJ databases">
        <title>Altererythrobacter sp. HME9302 genome sequencing and assembly.</title>
        <authorList>
            <person name="Kang H."/>
            <person name="Kim H."/>
            <person name="Joh K."/>
        </authorList>
    </citation>
    <scope>NUCLEOTIDE SEQUENCE [LARGE SCALE GENOMIC DNA]</scope>
    <source>
        <strain evidence="2 3">HME9302</strain>
    </source>
</reference>
<dbReference type="Proteomes" id="UP000253727">
    <property type="component" value="Unassembled WGS sequence"/>
</dbReference>
<keyword evidence="1" id="KW-0472">Membrane</keyword>
<protein>
    <submittedName>
        <fullName evidence="2">Uncharacterized protein</fullName>
    </submittedName>
</protein>
<feature type="transmembrane region" description="Helical" evidence="1">
    <location>
        <begin position="142"/>
        <end position="162"/>
    </location>
</feature>